<accession>A0A7Z7NFH3</accession>
<reference evidence="1 2" key="1">
    <citation type="submission" date="2017-10" db="EMBL/GenBank/DDBJ databases">
        <authorList>
            <person name="Regsiter A."/>
            <person name="William W."/>
        </authorList>
    </citation>
    <scope>NUCLEOTIDE SEQUENCE [LARGE SCALE GENOMIC DNA]</scope>
    <source>
        <strain evidence="1 2">CFBP6991</strain>
    </source>
</reference>
<dbReference type="AlphaFoldDB" id="A0A7Z7NFH3"/>
<sequence length="61" mass="6771">MTGVVPLSTELLRSVVEFATDACGQSSCRLGLFVLYWLAMPCVKSVSLDAWIPDHREVEEN</sequence>
<organism evidence="1 2">
    <name type="scientific">Xanthomonas campestris pv. phaseoli</name>
    <dbReference type="NCBI Taxonomy" id="317013"/>
    <lineage>
        <taxon>Bacteria</taxon>
        <taxon>Pseudomonadati</taxon>
        <taxon>Pseudomonadota</taxon>
        <taxon>Gammaproteobacteria</taxon>
        <taxon>Lysobacterales</taxon>
        <taxon>Lysobacteraceae</taxon>
        <taxon>Xanthomonas</taxon>
    </lineage>
</organism>
<name>A0A7Z7NFH3_XANCH</name>
<comment type="caution">
    <text evidence="1">The sequence shown here is derived from an EMBL/GenBank/DDBJ whole genome shotgun (WGS) entry which is preliminary data.</text>
</comment>
<evidence type="ECO:0000313" key="2">
    <source>
        <dbReference type="Proteomes" id="UP000234345"/>
    </source>
</evidence>
<protein>
    <submittedName>
        <fullName evidence="1">Uncharacterized protein</fullName>
    </submittedName>
</protein>
<proteinExistence type="predicted"/>
<evidence type="ECO:0000313" key="1">
    <source>
        <dbReference type="EMBL" id="SOO22994.1"/>
    </source>
</evidence>
<dbReference type="Proteomes" id="UP000234345">
    <property type="component" value="Unassembled WGS sequence"/>
</dbReference>
<gene>
    <name evidence="1" type="ORF">XFF6991_180102</name>
</gene>
<dbReference type="EMBL" id="OCZC01000046">
    <property type="protein sequence ID" value="SOO22994.1"/>
    <property type="molecule type" value="Genomic_DNA"/>
</dbReference>